<dbReference type="PATRIC" id="fig|1423744.4.peg.1075"/>
<dbReference type="Gene3D" id="2.30.30.170">
    <property type="match status" value="2"/>
</dbReference>
<reference evidence="10 11" key="1">
    <citation type="journal article" date="2015" name="Genome Announc.">
        <title>Expanding the biotechnology potential of lactobacilli through comparative genomics of 213 strains and associated genera.</title>
        <authorList>
            <person name="Sun Z."/>
            <person name="Harris H.M."/>
            <person name="McCann A."/>
            <person name="Guo C."/>
            <person name="Argimon S."/>
            <person name="Zhang W."/>
            <person name="Yang X."/>
            <person name="Jeffery I.B."/>
            <person name="Cooney J.C."/>
            <person name="Kagawa T.F."/>
            <person name="Liu W."/>
            <person name="Song Y."/>
            <person name="Salvetti E."/>
            <person name="Wrobel A."/>
            <person name="Rasinkangas P."/>
            <person name="Parkhill J."/>
            <person name="Rea M.C."/>
            <person name="O'Sullivan O."/>
            <person name="Ritari J."/>
            <person name="Douillard F.P."/>
            <person name="Paul Ross R."/>
            <person name="Yang R."/>
            <person name="Briner A.E."/>
            <person name="Felis G.E."/>
            <person name="de Vos W.M."/>
            <person name="Barrangou R."/>
            <person name="Klaenhammer T.R."/>
            <person name="Caufield P.W."/>
            <person name="Cui Y."/>
            <person name="Zhang H."/>
            <person name="O'Toole P.W."/>
        </authorList>
    </citation>
    <scope>NUCLEOTIDE SEQUENCE [LARGE SCALE GENOMIC DNA]</scope>
    <source>
        <strain evidence="10 11">DSM 23037</strain>
    </source>
</reference>
<keyword evidence="3" id="KW-0964">Secreted</keyword>
<evidence type="ECO:0000259" key="9">
    <source>
        <dbReference type="SMART" id="SM00047"/>
    </source>
</evidence>
<name>A0A0R2DMK1_9LACO</name>
<evidence type="ECO:0000256" key="1">
    <source>
        <dbReference type="ARBA" id="ARBA00004613"/>
    </source>
</evidence>
<dbReference type="Gene3D" id="4.10.80.30">
    <property type="entry name" value="DNA polymerase, domain 6"/>
    <property type="match status" value="1"/>
</dbReference>
<dbReference type="Pfam" id="PF01832">
    <property type="entry name" value="Glucosaminidase"/>
    <property type="match status" value="1"/>
</dbReference>
<dbReference type="Proteomes" id="UP000051378">
    <property type="component" value="Unassembled WGS sequence"/>
</dbReference>
<dbReference type="GO" id="GO:0071555">
    <property type="term" value="P:cell wall organization"/>
    <property type="evidence" value="ECO:0007669"/>
    <property type="project" value="UniProtKB-KW"/>
</dbReference>
<dbReference type="SMART" id="SM00047">
    <property type="entry name" value="LYZ2"/>
    <property type="match status" value="1"/>
</dbReference>
<dbReference type="InterPro" id="IPR002901">
    <property type="entry name" value="MGlyc_endo_b_GlcNAc-like_dom"/>
</dbReference>
<evidence type="ECO:0000256" key="3">
    <source>
        <dbReference type="ARBA" id="ARBA00022525"/>
    </source>
</evidence>
<dbReference type="EMBL" id="AYZL01000006">
    <property type="protein sequence ID" value="KRN04691.1"/>
    <property type="molecule type" value="Genomic_DNA"/>
</dbReference>
<feature type="signal peptide" evidence="8">
    <location>
        <begin position="1"/>
        <end position="20"/>
    </location>
</feature>
<dbReference type="GO" id="GO:0005576">
    <property type="term" value="C:extracellular region"/>
    <property type="evidence" value="ECO:0007669"/>
    <property type="project" value="UniProtKB-SubCell"/>
</dbReference>
<evidence type="ECO:0000256" key="2">
    <source>
        <dbReference type="ARBA" id="ARBA00010266"/>
    </source>
</evidence>
<dbReference type="SUPFAM" id="SSF82057">
    <property type="entry name" value="Prokaryotic SH3-related domain"/>
    <property type="match status" value="1"/>
</dbReference>
<dbReference type="InterPro" id="IPR038200">
    <property type="entry name" value="GW_dom_sf"/>
</dbReference>
<comment type="similarity">
    <text evidence="2">Belongs to the glycosyl hydrolase 73 family.</text>
</comment>
<keyword evidence="6" id="KW-0961">Cell wall biogenesis/degradation</keyword>
<dbReference type="PANTHER" id="PTHR33308:SF9">
    <property type="entry name" value="PEPTIDOGLYCAN HYDROLASE FLGJ"/>
    <property type="match status" value="1"/>
</dbReference>
<evidence type="ECO:0000256" key="7">
    <source>
        <dbReference type="SAM" id="MobiDB-lite"/>
    </source>
</evidence>
<comment type="subcellular location">
    <subcellularLocation>
        <location evidence="1">Secreted</location>
    </subcellularLocation>
</comment>
<feature type="compositionally biased region" description="Low complexity" evidence="7">
    <location>
        <begin position="268"/>
        <end position="282"/>
    </location>
</feature>
<dbReference type="RefSeq" id="WP_056974021.1">
    <property type="nucleotide sequence ID" value="NZ_AYZL01000006.1"/>
</dbReference>
<keyword evidence="11" id="KW-1185">Reference proteome</keyword>
<dbReference type="InterPro" id="IPR051056">
    <property type="entry name" value="Glycosyl_Hydrolase_73"/>
</dbReference>
<protein>
    <recommendedName>
        <fullName evidence="9">Mannosyl-glycoprotein endo-beta-N-acetylglucosamidase-like domain-containing protein</fullName>
    </recommendedName>
</protein>
<dbReference type="AlphaFoldDB" id="A0A0R2DMK1"/>
<evidence type="ECO:0000313" key="11">
    <source>
        <dbReference type="Proteomes" id="UP000051378"/>
    </source>
</evidence>
<evidence type="ECO:0000256" key="5">
    <source>
        <dbReference type="ARBA" id="ARBA00022801"/>
    </source>
</evidence>
<comment type="caution">
    <text evidence="10">The sequence shown here is derived from an EMBL/GenBank/DDBJ whole genome shotgun (WGS) entry which is preliminary data.</text>
</comment>
<feature type="domain" description="Mannosyl-glycoprotein endo-beta-N-acetylglucosamidase-like" evidence="9">
    <location>
        <begin position="37"/>
        <end position="197"/>
    </location>
</feature>
<keyword evidence="5" id="KW-0378">Hydrolase</keyword>
<evidence type="ECO:0000313" key="10">
    <source>
        <dbReference type="EMBL" id="KRN04691.1"/>
    </source>
</evidence>
<sequence>MSKKFLTTTLAAATVLSVSALPASHLLSQQASGNTVQAATNDNGQFIERIAPYAQAQAMNYGVYPSVMMAQSILESAWGTSALGQAPNYNLFGIKGAYQGQSVMMPTSEWDYNAGKYIQIQAPFRKYPDFGASFGDNGDKLRNGLTTNSNFYNGTWIENTTSYQDSTKWLTGRYATSPTYNTNLNRVIETYNLTRFDPQVTAVTGQVQTKTTANLYNTYTGVKTKSNTATAGQVFSINQKVVLPDNSVYYRLTNNLWVSDKDVTSNISQGPTNSNQNTQPTTDKAQSFAPFSKGAQLNSNVSGYQLGSDNTFSASKQLTSQHIQLTTKATTTQGAVYYLSSTNGVWIKASDLTLDKDQVSQAPENPVNKTTIEAKDMRMQDNYNMYSLNGNTFSLSSNTNNFSEKNVKAIQKATQGNRTYYLLSDGQKELGWIDQSGVIDGYKVVEDFYNKQPVKITDLTPRTVTIKDNFDMMALKDNLFSPSINTSSLSNKTVTITKQAVKDHSIFFLATDGQKELGWIGQIELDIHTSNQSNSLTTQDVTPQKVSVNTGAKNYYLMNNGFVNAGEKLSASMTVIKNASKDGISYSLLATDGKTPVAWVQSSDVKATNANTQQPTDNKITTQDASGHKVTVNASAKTYYLMPNGFVEAGEKSPSSMTVIKTATKGSTQYSLLSQDGKTPFAWVQTSDIKSDSTTSNTTDNAKVTTQAITPKSVKVAPDYNTYYLLSSGFSRFGNTSDIKDSQFKVMQTATQGNKNYSLLSTDGQTPFAWVSSEAVSDNQTTPPTSNNTTANISLTNVSKTATVVNGGNAFYLTGNNSSLALTSAGKSDSFTGSVQVIKQATQNGKNYYLVSKDGHTGLAWIDEAGLYFGGNSNQSSVQITKEDGQPVWVQQSNPMFQLRNNRFEPIQGNGSSANDSYLLTESAKVGQTTYYHVSKNGGGDDFWTTTLKFQTGRFTNPISVAGVAKINYIPGYSIRVWDQDQKPTDNFLKHGTEWRILGEAHSDGKTYYQVGLNQWIDGQYVQLSNYNRYN</sequence>
<evidence type="ECO:0000256" key="8">
    <source>
        <dbReference type="SAM" id="SignalP"/>
    </source>
</evidence>
<evidence type="ECO:0000256" key="4">
    <source>
        <dbReference type="ARBA" id="ARBA00022729"/>
    </source>
</evidence>
<dbReference type="GO" id="GO:0004040">
    <property type="term" value="F:amidase activity"/>
    <property type="evidence" value="ECO:0007669"/>
    <property type="project" value="InterPro"/>
</dbReference>
<feature type="chain" id="PRO_5039386955" description="Mannosyl-glycoprotein endo-beta-N-acetylglucosamidase-like domain-containing protein" evidence="8">
    <location>
        <begin position="21"/>
        <end position="1031"/>
    </location>
</feature>
<dbReference type="Gene3D" id="1.10.530.10">
    <property type="match status" value="1"/>
</dbReference>
<accession>A0A0R2DMK1</accession>
<proteinExistence type="inferred from homology"/>
<evidence type="ECO:0000256" key="6">
    <source>
        <dbReference type="ARBA" id="ARBA00023316"/>
    </source>
</evidence>
<gene>
    <name evidence="10" type="ORF">FC86_GL001047</name>
</gene>
<dbReference type="InterPro" id="IPR025987">
    <property type="entry name" value="GW_dom"/>
</dbReference>
<dbReference type="Pfam" id="PF13457">
    <property type="entry name" value="GW"/>
    <property type="match status" value="6"/>
</dbReference>
<feature type="region of interest" description="Disordered" evidence="7">
    <location>
        <begin position="267"/>
        <end position="286"/>
    </location>
</feature>
<dbReference type="STRING" id="1423744.FC86_GL001047"/>
<keyword evidence="4 8" id="KW-0732">Signal</keyword>
<organism evidence="10 11">
    <name type="scientific">Holzapfeliella floricola DSM 23037 = JCM 16512</name>
    <dbReference type="NCBI Taxonomy" id="1423744"/>
    <lineage>
        <taxon>Bacteria</taxon>
        <taxon>Bacillati</taxon>
        <taxon>Bacillota</taxon>
        <taxon>Bacilli</taxon>
        <taxon>Lactobacillales</taxon>
        <taxon>Lactobacillaceae</taxon>
        <taxon>Holzapfeliella</taxon>
    </lineage>
</organism>
<dbReference type="PANTHER" id="PTHR33308">
    <property type="entry name" value="PEPTIDOGLYCAN HYDROLASE FLGJ"/>
    <property type="match status" value="1"/>
</dbReference>